<dbReference type="STRING" id="133381.A0A2T9ZJF8"/>
<dbReference type="OrthoDB" id="5583158at2759"/>
<gene>
    <name evidence="3" type="ORF">BB560_000763</name>
</gene>
<dbReference type="EMBL" id="MBFS01000087">
    <property type="protein sequence ID" value="PVV04724.1"/>
    <property type="molecule type" value="Genomic_DNA"/>
</dbReference>
<dbReference type="Proteomes" id="UP000245609">
    <property type="component" value="Unassembled WGS sequence"/>
</dbReference>
<keyword evidence="1" id="KW-0175">Coiled coil</keyword>
<evidence type="ECO:0000256" key="2">
    <source>
        <dbReference type="SAM" id="MobiDB-lite"/>
    </source>
</evidence>
<sequence>MSDVPVSVPASKILEAEFNFASLISDNELLKAQLIAPESQYNQLATELEASKKRDKKLATEVTDLKLKLEIESKANAEMMIQFHKEKMELLNREKLLAQNEAEFYRKQLDFVNRPVATTNHAPLAVPKIPEFNGSAIGFSHWIKWIDDLFNNYPHLTDFNKRIMVVDALKADARNWYDAEPDTSTTSWPQYGGSNSLDAALETIEKMYLSVRSDYNTFIQRIRPAIQQHANETFAMFEQRLRSQHYNLQGKSAKSKTTFNANDLDAMDLGAIATGYRRGSNYTQSTSGYTRSRSPSLFKQRNP</sequence>
<reference evidence="3 4" key="1">
    <citation type="journal article" date="2018" name="MBio">
        <title>Comparative Genomics Reveals the Core Gene Toolbox for the Fungus-Insect Symbiosis.</title>
        <authorList>
            <person name="Wang Y."/>
            <person name="Stata M."/>
            <person name="Wang W."/>
            <person name="Stajich J.E."/>
            <person name="White M.M."/>
            <person name="Moncalvo J.M."/>
        </authorList>
    </citation>
    <scope>NUCLEOTIDE SEQUENCE [LARGE SCALE GENOMIC DNA]</scope>
    <source>
        <strain evidence="3 4">SC-DP-2</strain>
    </source>
</reference>
<organism evidence="3 4">
    <name type="scientific">Smittium megazygosporum</name>
    <dbReference type="NCBI Taxonomy" id="133381"/>
    <lineage>
        <taxon>Eukaryota</taxon>
        <taxon>Fungi</taxon>
        <taxon>Fungi incertae sedis</taxon>
        <taxon>Zoopagomycota</taxon>
        <taxon>Kickxellomycotina</taxon>
        <taxon>Harpellomycetes</taxon>
        <taxon>Harpellales</taxon>
        <taxon>Legeriomycetaceae</taxon>
        <taxon>Smittium</taxon>
    </lineage>
</organism>
<dbReference type="AlphaFoldDB" id="A0A2T9ZJF8"/>
<evidence type="ECO:0000313" key="3">
    <source>
        <dbReference type="EMBL" id="PVV04724.1"/>
    </source>
</evidence>
<accession>A0A2T9ZJF8</accession>
<evidence type="ECO:0000313" key="4">
    <source>
        <dbReference type="Proteomes" id="UP000245609"/>
    </source>
</evidence>
<name>A0A2T9ZJF8_9FUNG</name>
<protein>
    <submittedName>
        <fullName evidence="3">Uncharacterized protein</fullName>
    </submittedName>
</protein>
<feature type="region of interest" description="Disordered" evidence="2">
    <location>
        <begin position="280"/>
        <end position="303"/>
    </location>
</feature>
<evidence type="ECO:0000256" key="1">
    <source>
        <dbReference type="SAM" id="Coils"/>
    </source>
</evidence>
<keyword evidence="4" id="KW-1185">Reference proteome</keyword>
<feature type="coiled-coil region" evidence="1">
    <location>
        <begin position="74"/>
        <end position="108"/>
    </location>
</feature>
<feature type="non-terminal residue" evidence="3">
    <location>
        <position position="303"/>
    </location>
</feature>
<proteinExistence type="predicted"/>
<comment type="caution">
    <text evidence="3">The sequence shown here is derived from an EMBL/GenBank/DDBJ whole genome shotgun (WGS) entry which is preliminary data.</text>
</comment>